<feature type="compositionally biased region" description="Low complexity" evidence="1">
    <location>
        <begin position="94"/>
        <end position="133"/>
    </location>
</feature>
<dbReference type="InterPro" id="IPR003399">
    <property type="entry name" value="Mce/MlaD"/>
</dbReference>
<evidence type="ECO:0000313" key="5">
    <source>
        <dbReference type="Proteomes" id="UP001497512"/>
    </source>
</evidence>
<gene>
    <name evidence="4" type="ORF">CSSPTR1EN2_LOCUS19246</name>
</gene>
<dbReference type="Pfam" id="PF02470">
    <property type="entry name" value="MlaD"/>
    <property type="match status" value="1"/>
</dbReference>
<sequence>MDLSSSVSSLLTIHNGIVVGVVTNSFPKTQHLRTSIHNGLHGGGGCGFHSFFLLRGGGGIQGLQALRGSHGRKLGFELAQNGGVVKLKVMCSSNSSSSSSEPSSSSSSTTSDSKNSASGAPAAATSTSSTSMSLENEDSGFLKRVFEVPRSLWQQLLMQPLMRGFVGFGKPGSVWKGGVGMFVMAGAVLLAITLIWVNGKQIRGATTRKYEVVLEFAIAQGITVGTSVRIRGVEVGNVVEVRPSLQRIDAVVELVDSGIVIPRNALVEVNQSGLVSETLIDITPRLPLPKPSLGPLDLGCSDEGLIVCDRESIKGEQGVSLDELVGICIKLARQVDDMGVANMADMAERLGKAVEEAKPLLSKAQLMAEDIGPLLKEMREGELLKDLAYLMKFATKSGRDLGVLSQSVLTSENRHLLQDSVSTVSKALKEVESISADVSSVTGDARTRHNLRQLIETLSRLVTD</sequence>
<feature type="transmembrane region" description="Helical" evidence="2">
    <location>
        <begin position="179"/>
        <end position="199"/>
    </location>
</feature>
<evidence type="ECO:0000313" key="4">
    <source>
        <dbReference type="EMBL" id="CAK9228606.1"/>
    </source>
</evidence>
<keyword evidence="2" id="KW-0812">Transmembrane</keyword>
<keyword evidence="2" id="KW-1133">Transmembrane helix</keyword>
<accession>A0ABP0URX5</accession>
<keyword evidence="2" id="KW-0472">Membrane</keyword>
<proteinExistence type="predicted"/>
<dbReference type="EMBL" id="OZ019898">
    <property type="protein sequence ID" value="CAK9228606.1"/>
    <property type="molecule type" value="Genomic_DNA"/>
</dbReference>
<dbReference type="Proteomes" id="UP001497512">
    <property type="component" value="Chromosome 6"/>
</dbReference>
<protein>
    <recommendedName>
        <fullName evidence="3">Mce/MlaD domain-containing protein</fullName>
    </recommendedName>
</protein>
<dbReference type="PANTHER" id="PTHR34675:SF1">
    <property type="entry name" value="PROTEIN TRIGALACTOSYLDIACYLGLYCEROL 2, CHLOROPLASTIC"/>
    <property type="match status" value="1"/>
</dbReference>
<feature type="region of interest" description="Disordered" evidence="1">
    <location>
        <begin position="94"/>
        <end position="134"/>
    </location>
</feature>
<evidence type="ECO:0000256" key="2">
    <source>
        <dbReference type="SAM" id="Phobius"/>
    </source>
</evidence>
<evidence type="ECO:0000256" key="1">
    <source>
        <dbReference type="SAM" id="MobiDB-lite"/>
    </source>
</evidence>
<dbReference type="PANTHER" id="PTHR34675">
    <property type="entry name" value="PROTEIN TRIGALACTOSYLDIACYLGLYCEROL 2, CHLOROPLASTIC"/>
    <property type="match status" value="1"/>
</dbReference>
<feature type="domain" description="Mce/MlaD" evidence="3">
    <location>
        <begin position="208"/>
        <end position="284"/>
    </location>
</feature>
<reference evidence="4" key="1">
    <citation type="submission" date="2024-02" db="EMBL/GenBank/DDBJ databases">
        <authorList>
            <consortium name="ELIXIR-Norway"/>
            <consortium name="Elixir Norway"/>
        </authorList>
    </citation>
    <scope>NUCLEOTIDE SEQUENCE</scope>
</reference>
<name>A0ABP0URX5_9BRYO</name>
<organism evidence="4 5">
    <name type="scientific">Sphagnum troendelagicum</name>
    <dbReference type="NCBI Taxonomy" id="128251"/>
    <lineage>
        <taxon>Eukaryota</taxon>
        <taxon>Viridiplantae</taxon>
        <taxon>Streptophyta</taxon>
        <taxon>Embryophyta</taxon>
        <taxon>Bryophyta</taxon>
        <taxon>Sphagnophytina</taxon>
        <taxon>Sphagnopsida</taxon>
        <taxon>Sphagnales</taxon>
        <taxon>Sphagnaceae</taxon>
        <taxon>Sphagnum</taxon>
    </lineage>
</organism>
<keyword evidence="5" id="KW-1185">Reference proteome</keyword>
<evidence type="ECO:0000259" key="3">
    <source>
        <dbReference type="Pfam" id="PF02470"/>
    </source>
</evidence>
<dbReference type="InterPro" id="IPR039342">
    <property type="entry name" value="TGD2-like"/>
</dbReference>